<comment type="caution">
    <text evidence="2">The sequence shown here is derived from an EMBL/GenBank/DDBJ whole genome shotgun (WGS) entry which is preliminary data.</text>
</comment>
<organism evidence="2 3">
    <name type="scientific">Serratia grimesii</name>
    <dbReference type="NCBI Taxonomy" id="82995"/>
    <lineage>
        <taxon>Bacteria</taxon>
        <taxon>Pseudomonadati</taxon>
        <taxon>Pseudomonadota</taxon>
        <taxon>Gammaproteobacteria</taxon>
        <taxon>Enterobacterales</taxon>
        <taxon>Yersiniaceae</taxon>
        <taxon>Serratia</taxon>
    </lineage>
</organism>
<evidence type="ECO:0000313" key="2">
    <source>
        <dbReference type="EMBL" id="KFB88094.1"/>
    </source>
</evidence>
<keyword evidence="1" id="KW-0812">Transmembrane</keyword>
<sequence length="59" mass="6338">MKKYKTVPLGAVFFAYHLAGPLFFCIFLRAIPQASGSNSNGGRYCAASAVNTLITPVTR</sequence>
<proteinExistence type="predicted"/>
<dbReference type="EMBL" id="JGVP01000018">
    <property type="protein sequence ID" value="KFB88094.1"/>
    <property type="molecule type" value="Genomic_DNA"/>
</dbReference>
<dbReference type="Proteomes" id="UP000028721">
    <property type="component" value="Unassembled WGS sequence"/>
</dbReference>
<evidence type="ECO:0000313" key="3">
    <source>
        <dbReference type="Proteomes" id="UP000028721"/>
    </source>
</evidence>
<feature type="transmembrane region" description="Helical" evidence="1">
    <location>
        <begin position="7"/>
        <end position="31"/>
    </location>
</feature>
<protein>
    <submittedName>
        <fullName evidence="2">Uncharacterized protein</fullName>
    </submittedName>
</protein>
<evidence type="ECO:0000256" key="1">
    <source>
        <dbReference type="SAM" id="Phobius"/>
    </source>
</evidence>
<accession>A0ABR4U824</accession>
<reference evidence="2 3" key="1">
    <citation type="submission" date="2014-03" db="EMBL/GenBank/DDBJ databases">
        <title>Draft genome sequence of the Serratia grimesii strain a2.</title>
        <authorList>
            <person name="Toymentseva A."/>
            <person name="Kazakov S."/>
            <person name="Giliazeva A."/>
            <person name="Ismagilova R."/>
            <person name="Shah R."/>
            <person name="Sharipova M."/>
            <person name="Khaitlina S."/>
            <person name="Mardanova A."/>
        </authorList>
    </citation>
    <scope>NUCLEOTIDE SEQUENCE [LARGE SCALE GENOMIC DNA]</scope>
    <source>
        <strain evidence="2 3">A2</strain>
    </source>
</reference>
<keyword evidence="1" id="KW-0472">Membrane</keyword>
<gene>
    <name evidence="2" type="ORF">CR62_07000</name>
</gene>
<keyword evidence="3" id="KW-1185">Reference proteome</keyword>
<name>A0ABR4U824_9GAMM</name>
<keyword evidence="1" id="KW-1133">Transmembrane helix</keyword>